<evidence type="ECO:0000256" key="4">
    <source>
        <dbReference type="SAM" id="MobiDB-lite"/>
    </source>
</evidence>
<dbReference type="InterPro" id="IPR000014">
    <property type="entry name" value="PAS"/>
</dbReference>
<dbReference type="PANTHER" id="PTHR47429:SF9">
    <property type="entry name" value="PAS DOMAIN-CONTAINING PROTEIN"/>
    <property type="match status" value="1"/>
</dbReference>
<proteinExistence type="predicted"/>
<evidence type="ECO:0000256" key="2">
    <source>
        <dbReference type="ARBA" id="ARBA00022643"/>
    </source>
</evidence>
<dbReference type="SUPFAM" id="SSF55785">
    <property type="entry name" value="PYP-like sensor domain (PAS domain)"/>
    <property type="match status" value="1"/>
</dbReference>
<evidence type="ECO:0000256" key="1">
    <source>
        <dbReference type="ARBA" id="ARBA00022630"/>
    </source>
</evidence>
<dbReference type="InterPro" id="IPR035965">
    <property type="entry name" value="PAS-like_dom_sf"/>
</dbReference>
<dbReference type="InterPro" id="IPR000700">
    <property type="entry name" value="PAS-assoc_C"/>
</dbReference>
<organism evidence="6 7">
    <name type="scientific">Elasticomyces elasticus</name>
    <dbReference type="NCBI Taxonomy" id="574655"/>
    <lineage>
        <taxon>Eukaryota</taxon>
        <taxon>Fungi</taxon>
        <taxon>Dikarya</taxon>
        <taxon>Ascomycota</taxon>
        <taxon>Pezizomycotina</taxon>
        <taxon>Dothideomycetes</taxon>
        <taxon>Dothideomycetidae</taxon>
        <taxon>Mycosphaerellales</taxon>
        <taxon>Teratosphaeriaceae</taxon>
        <taxon>Elasticomyces</taxon>
    </lineage>
</organism>
<feature type="compositionally biased region" description="Polar residues" evidence="4">
    <location>
        <begin position="108"/>
        <end position="119"/>
    </location>
</feature>
<dbReference type="AlphaFoldDB" id="A0AAN7W1F6"/>
<protein>
    <recommendedName>
        <fullName evidence="5">PAC domain-containing protein</fullName>
    </recommendedName>
</protein>
<accession>A0AAN7W1F6</accession>
<sequence>MDLKTNQHLPSRRTKDLPTHPALTARKSSPTLRTATPFFDPNNIIPAYSTPRALVVRNAHPDESQALTFGTPVFGGRDVSPMSGSLGRSASPPSVFDAAEDRHELYTEPTTALGSGSEETSYDLKPPAPSISQDNVESLSVRYFSVDHLDVILRDQTTAARFSRFLSQYRPQHAQALARYLETKKAIAAVQYANALAEQIPTAPGHPPYVAATLDDRFEARSSELVEDLVDDALPAYITHRLVTLVTDTLVKEITGNSSPIMRELIPSLAEVYCVTDPSMPDNPIVYASEEFYNTTQYGREYTIGRNCRFLQGPKTSNSTVQRLIKALAAGQEICETILNYRRDGSPFMNLLMTAPLYDNKGAVRYFLGCQIDVSSLVEGGRGLESFAQLLAQDRSESRFGGRQKDAKHMLGELGQMLTEDEGNTIKNRSRRGSEDTGASAITHRPARGGRRILGMDEPATERTLWPDRALGPSGRLPGVYQNYLLVRPYPSLRITFTSPALRIPGLLQTKFLERVGGPNHVREGILDALAHGTGVTAKITWLTQSAVPGDRESSSLQGKPRWIHCTPLLGSDERVGVWMIVMVESEEVTGGLNRHQDAAASGLGSPMGVASPRFTGSKLYAEYLRREGKPPEDSSTHGGSQRSRRDPDSLRERREVDDQFRDF</sequence>
<dbReference type="CDD" id="cd00130">
    <property type="entry name" value="PAS"/>
    <property type="match status" value="1"/>
</dbReference>
<feature type="compositionally biased region" description="Basic and acidic residues" evidence="4">
    <location>
        <begin position="624"/>
        <end position="636"/>
    </location>
</feature>
<evidence type="ECO:0000313" key="6">
    <source>
        <dbReference type="EMBL" id="KAK5694028.1"/>
    </source>
</evidence>
<reference evidence="6" key="1">
    <citation type="submission" date="2023-08" db="EMBL/GenBank/DDBJ databases">
        <title>Black Yeasts Isolated from many extreme environments.</title>
        <authorList>
            <person name="Coleine C."/>
            <person name="Stajich J.E."/>
            <person name="Selbmann L."/>
        </authorList>
    </citation>
    <scope>NUCLEOTIDE SEQUENCE</scope>
    <source>
        <strain evidence="6">CCFEE 5810</strain>
    </source>
</reference>
<keyword evidence="1" id="KW-0285">Flavoprotein</keyword>
<dbReference type="GO" id="GO:0005634">
    <property type="term" value="C:nucleus"/>
    <property type="evidence" value="ECO:0007669"/>
    <property type="project" value="TreeGrafter"/>
</dbReference>
<evidence type="ECO:0000259" key="5">
    <source>
        <dbReference type="PROSITE" id="PS50113"/>
    </source>
</evidence>
<feature type="region of interest" description="Disordered" evidence="4">
    <location>
        <begin position="108"/>
        <end position="131"/>
    </location>
</feature>
<keyword evidence="3" id="KW-0157">Chromophore</keyword>
<evidence type="ECO:0000313" key="7">
    <source>
        <dbReference type="Proteomes" id="UP001310594"/>
    </source>
</evidence>
<dbReference type="PROSITE" id="PS50113">
    <property type="entry name" value="PAC"/>
    <property type="match status" value="1"/>
</dbReference>
<dbReference type="NCBIfam" id="TIGR00229">
    <property type="entry name" value="sensory_box"/>
    <property type="match status" value="1"/>
</dbReference>
<name>A0AAN7W1F6_9PEZI</name>
<evidence type="ECO:0000256" key="3">
    <source>
        <dbReference type="ARBA" id="ARBA00022991"/>
    </source>
</evidence>
<dbReference type="Proteomes" id="UP001310594">
    <property type="component" value="Unassembled WGS sequence"/>
</dbReference>
<dbReference type="Pfam" id="PF13426">
    <property type="entry name" value="PAS_9"/>
    <property type="match status" value="1"/>
</dbReference>
<dbReference type="EMBL" id="JAVRQU010000016">
    <property type="protein sequence ID" value="KAK5694028.1"/>
    <property type="molecule type" value="Genomic_DNA"/>
</dbReference>
<dbReference type="Gene3D" id="3.30.450.20">
    <property type="entry name" value="PAS domain"/>
    <property type="match status" value="1"/>
</dbReference>
<feature type="domain" description="PAC" evidence="5">
    <location>
        <begin position="332"/>
        <end position="386"/>
    </location>
</feature>
<dbReference type="PANTHER" id="PTHR47429">
    <property type="entry name" value="PROTEIN TWIN LOV 1"/>
    <property type="match status" value="1"/>
</dbReference>
<feature type="region of interest" description="Disordered" evidence="4">
    <location>
        <begin position="1"/>
        <end position="37"/>
    </location>
</feature>
<keyword evidence="2" id="KW-0288">FMN</keyword>
<comment type="caution">
    <text evidence="6">The sequence shown here is derived from an EMBL/GenBank/DDBJ whole genome shotgun (WGS) entry which is preliminary data.</text>
</comment>
<gene>
    <name evidence="6" type="ORF">LTR97_009646</name>
</gene>
<feature type="region of interest" description="Disordered" evidence="4">
    <location>
        <begin position="621"/>
        <end position="664"/>
    </location>
</feature>
<feature type="compositionally biased region" description="Basic and acidic residues" evidence="4">
    <location>
        <begin position="644"/>
        <end position="664"/>
    </location>
</feature>